<feature type="binding site" evidence="10">
    <location>
        <position position="291"/>
    </location>
    <ligand>
        <name>UDP-N-acetyl-alpha-D-glucosamine</name>
        <dbReference type="ChEBI" id="CHEBI:57705"/>
    </ligand>
</feature>
<evidence type="ECO:0000259" key="13">
    <source>
        <dbReference type="Pfam" id="PF04101"/>
    </source>
</evidence>
<feature type="binding site" evidence="10">
    <location>
        <position position="246"/>
    </location>
    <ligand>
        <name>UDP-N-acetyl-alpha-D-glucosamine</name>
        <dbReference type="ChEBI" id="CHEBI:57705"/>
    </ligand>
</feature>
<feature type="binding site" evidence="10">
    <location>
        <position position="192"/>
    </location>
    <ligand>
        <name>UDP-N-acetyl-alpha-D-glucosamine</name>
        <dbReference type="ChEBI" id="CHEBI:57705"/>
    </ligand>
</feature>
<keyword evidence="10" id="KW-0997">Cell inner membrane</keyword>
<evidence type="ECO:0000256" key="6">
    <source>
        <dbReference type="ARBA" id="ARBA00022984"/>
    </source>
</evidence>
<feature type="binding site" evidence="10">
    <location>
        <position position="125"/>
    </location>
    <ligand>
        <name>UDP-N-acetyl-alpha-D-glucosamine</name>
        <dbReference type="ChEBI" id="CHEBI:57705"/>
    </ligand>
</feature>
<dbReference type="InterPro" id="IPR006009">
    <property type="entry name" value="GlcNAc_MurG"/>
</dbReference>
<evidence type="ECO:0000256" key="7">
    <source>
        <dbReference type="ARBA" id="ARBA00023136"/>
    </source>
</evidence>
<evidence type="ECO:0000256" key="10">
    <source>
        <dbReference type="HAMAP-Rule" id="MF_00033"/>
    </source>
</evidence>
<protein>
    <recommendedName>
        <fullName evidence="10">UDP-N-acetylglucosamine--N-acetylmuramyl-(pentapeptide) pyrophosphoryl-undecaprenol N-acetylglucosamine transferase</fullName>
        <ecNumber evidence="10">2.4.1.227</ecNumber>
    </recommendedName>
    <alternativeName>
        <fullName evidence="10">Undecaprenyl-PP-MurNAc-pentapeptide-UDPGlcNAc GlcNAc transferase</fullName>
    </alternativeName>
</protein>
<dbReference type="EMBL" id="CP001339">
    <property type="protein sequence ID" value="ACL71861.1"/>
    <property type="molecule type" value="Genomic_DNA"/>
</dbReference>
<feature type="domain" description="Glycosyl transferase family 28 C-terminal" evidence="13">
    <location>
        <begin position="186"/>
        <end position="346"/>
    </location>
</feature>
<keyword evidence="11" id="KW-1133">Transmembrane helix</keyword>
<dbReference type="PANTHER" id="PTHR21015">
    <property type="entry name" value="UDP-N-ACETYLGLUCOSAMINE--N-ACETYLMURAMYL-(PENTAPEPTIDE) PYROPHOSPHORYL-UNDECAPRENOL N-ACETYLGLUCOSAMINE TRANSFERASE 1"/>
    <property type="match status" value="1"/>
</dbReference>
<feature type="domain" description="Glycosyltransferase family 28 N-terminal" evidence="12">
    <location>
        <begin position="6"/>
        <end position="143"/>
    </location>
</feature>
<evidence type="ECO:0000256" key="1">
    <source>
        <dbReference type="ARBA" id="ARBA00022475"/>
    </source>
</evidence>
<keyword evidence="9 10" id="KW-0961">Cell wall biogenesis/degradation</keyword>
<evidence type="ECO:0000256" key="2">
    <source>
        <dbReference type="ARBA" id="ARBA00022618"/>
    </source>
</evidence>
<proteinExistence type="inferred from homology"/>
<dbReference type="CAZy" id="GT28">
    <property type="family name" value="Glycosyltransferase Family 28"/>
</dbReference>
<dbReference type="HOGENOM" id="CLU_037404_2_0_6"/>
<dbReference type="GO" id="GO:0008360">
    <property type="term" value="P:regulation of cell shape"/>
    <property type="evidence" value="ECO:0007669"/>
    <property type="project" value="UniProtKB-KW"/>
</dbReference>
<comment type="catalytic activity">
    <reaction evidence="10">
        <text>di-trans,octa-cis-undecaprenyl diphospho-N-acetyl-alpha-D-muramoyl-L-alanyl-D-glutamyl-meso-2,6-diaminopimeloyl-D-alanyl-D-alanine + UDP-N-acetyl-alpha-D-glucosamine = di-trans,octa-cis-undecaprenyl diphospho-[N-acetyl-alpha-D-glucosaminyl-(1-&gt;4)]-N-acetyl-alpha-D-muramoyl-L-alanyl-D-glutamyl-meso-2,6-diaminopimeloyl-D-alanyl-D-alanine + UDP + H(+)</text>
        <dbReference type="Rhea" id="RHEA:31227"/>
        <dbReference type="ChEBI" id="CHEBI:15378"/>
        <dbReference type="ChEBI" id="CHEBI:57705"/>
        <dbReference type="ChEBI" id="CHEBI:58223"/>
        <dbReference type="ChEBI" id="CHEBI:61387"/>
        <dbReference type="ChEBI" id="CHEBI:61388"/>
        <dbReference type="EC" id="2.4.1.227"/>
    </reaction>
</comment>
<evidence type="ECO:0000256" key="5">
    <source>
        <dbReference type="ARBA" id="ARBA00022960"/>
    </source>
</evidence>
<evidence type="ECO:0000256" key="11">
    <source>
        <dbReference type="SAM" id="Phobius"/>
    </source>
</evidence>
<feature type="binding site" evidence="10">
    <location>
        <begin position="13"/>
        <end position="15"/>
    </location>
    <ligand>
        <name>UDP-N-acetyl-alpha-D-glucosamine</name>
        <dbReference type="ChEBI" id="CHEBI:57705"/>
    </ligand>
</feature>
<comment type="subcellular location">
    <subcellularLocation>
        <location evidence="10">Cell inner membrane</location>
        <topology evidence="10">Peripheral membrane protein</topology>
        <orientation evidence="10">Cytoplasmic side</orientation>
    </subcellularLocation>
</comment>
<dbReference type="GO" id="GO:0051301">
    <property type="term" value="P:cell division"/>
    <property type="evidence" value="ECO:0007669"/>
    <property type="project" value="UniProtKB-KW"/>
</dbReference>
<keyword evidence="15" id="KW-1185">Reference proteome</keyword>
<comment type="pathway">
    <text evidence="10">Cell wall biogenesis; peptidoglycan biosynthesis.</text>
</comment>
<accession>B8GMM9</accession>
<dbReference type="PANTHER" id="PTHR21015:SF22">
    <property type="entry name" value="GLYCOSYLTRANSFERASE"/>
    <property type="match status" value="1"/>
</dbReference>
<keyword evidence="1 10" id="KW-1003">Cell membrane</keyword>
<evidence type="ECO:0000256" key="3">
    <source>
        <dbReference type="ARBA" id="ARBA00022676"/>
    </source>
</evidence>
<dbReference type="NCBIfam" id="TIGR01133">
    <property type="entry name" value="murG"/>
    <property type="match status" value="1"/>
</dbReference>
<evidence type="ECO:0000256" key="9">
    <source>
        <dbReference type="ARBA" id="ARBA00023316"/>
    </source>
</evidence>
<keyword evidence="4 10" id="KW-0808">Transferase</keyword>
<dbReference type="HAMAP" id="MF_00033">
    <property type="entry name" value="MurG"/>
    <property type="match status" value="1"/>
</dbReference>
<keyword evidence="8 10" id="KW-0131">Cell cycle</keyword>
<dbReference type="Proteomes" id="UP000002383">
    <property type="component" value="Chromosome"/>
</dbReference>
<keyword evidence="7 10" id="KW-0472">Membrane</keyword>
<comment type="function">
    <text evidence="10">Cell wall formation. Catalyzes the transfer of a GlcNAc subunit on undecaprenyl-pyrophosphoryl-MurNAc-pentapeptide (lipid intermediate I) to form undecaprenyl-pyrophosphoryl-MurNAc-(pentapeptide)GlcNAc (lipid intermediate II).</text>
</comment>
<keyword evidence="2 10" id="KW-0132">Cell division</keyword>
<dbReference type="CDD" id="cd03785">
    <property type="entry name" value="GT28_MurG"/>
    <property type="match status" value="1"/>
</dbReference>
<comment type="similarity">
    <text evidence="10">Belongs to the glycosyltransferase 28 family. MurG subfamily.</text>
</comment>
<dbReference type="STRING" id="396588.Tgr7_0769"/>
<dbReference type="RefSeq" id="WP_012637349.1">
    <property type="nucleotide sequence ID" value="NC_011901.1"/>
</dbReference>
<dbReference type="SUPFAM" id="SSF53756">
    <property type="entry name" value="UDP-Glycosyltransferase/glycogen phosphorylase"/>
    <property type="match status" value="1"/>
</dbReference>
<feature type="binding site" evidence="10">
    <location>
        <position position="164"/>
    </location>
    <ligand>
        <name>UDP-N-acetyl-alpha-D-glucosamine</name>
        <dbReference type="ChEBI" id="CHEBI:57705"/>
    </ligand>
</feature>
<evidence type="ECO:0000256" key="8">
    <source>
        <dbReference type="ARBA" id="ARBA00023306"/>
    </source>
</evidence>
<dbReference type="GO" id="GO:0005886">
    <property type="term" value="C:plasma membrane"/>
    <property type="evidence" value="ECO:0007669"/>
    <property type="project" value="UniProtKB-SubCell"/>
</dbReference>
<keyword evidence="6 10" id="KW-0573">Peptidoglycan synthesis</keyword>
<dbReference type="GO" id="GO:0071555">
    <property type="term" value="P:cell wall organization"/>
    <property type="evidence" value="ECO:0007669"/>
    <property type="project" value="UniProtKB-KW"/>
</dbReference>
<feature type="binding site" evidence="10">
    <location>
        <begin position="265"/>
        <end position="270"/>
    </location>
    <ligand>
        <name>UDP-N-acetyl-alpha-D-glucosamine</name>
        <dbReference type="ChEBI" id="CHEBI:57705"/>
    </ligand>
</feature>
<feature type="transmembrane region" description="Helical" evidence="11">
    <location>
        <begin position="68"/>
        <end position="90"/>
    </location>
</feature>
<evidence type="ECO:0000313" key="15">
    <source>
        <dbReference type="Proteomes" id="UP000002383"/>
    </source>
</evidence>
<dbReference type="KEGG" id="tgr:Tgr7_0769"/>
<name>B8GMM9_THISH</name>
<dbReference type="GO" id="GO:0051991">
    <property type="term" value="F:UDP-N-acetyl-D-glucosamine:N-acetylmuramoyl-L-alanyl-D-glutamyl-meso-2,6-diaminopimelyl-D-alanyl-D-alanine-diphosphoundecaprenol 4-beta-N-acetylglucosaminlytransferase activity"/>
    <property type="evidence" value="ECO:0007669"/>
    <property type="project" value="RHEA"/>
</dbReference>
<dbReference type="EC" id="2.4.1.227" evidence="10"/>
<keyword evidence="11" id="KW-0812">Transmembrane</keyword>
<feature type="transmembrane region" description="Helical" evidence="11">
    <location>
        <begin position="97"/>
        <end position="121"/>
    </location>
</feature>
<dbReference type="AlphaFoldDB" id="B8GMM9"/>
<organism evidence="14 15">
    <name type="scientific">Thioalkalivibrio sulfidiphilus (strain HL-EbGR7)</name>
    <dbReference type="NCBI Taxonomy" id="396588"/>
    <lineage>
        <taxon>Bacteria</taxon>
        <taxon>Pseudomonadati</taxon>
        <taxon>Pseudomonadota</taxon>
        <taxon>Gammaproteobacteria</taxon>
        <taxon>Chromatiales</taxon>
        <taxon>Ectothiorhodospiraceae</taxon>
        <taxon>Thioalkalivibrio</taxon>
    </lineage>
</organism>
<evidence type="ECO:0000256" key="4">
    <source>
        <dbReference type="ARBA" id="ARBA00022679"/>
    </source>
</evidence>
<sequence>MSERPILIMAGGTGGHVFPGLAVAERLRELGEHVVWLGTARGLEAKLVPEAGFEFHTLPVAGLRGKGLVNWLFAPLRLGVALWAALAFLLRVKPRAVLGLGGFASGPGGLMAAALSIPLVIHEQNAVAGLTNRWLSRVADKVLEAFPGTFPEKVGAVHTGNPVRARISGLIEPELRFLGREGPLRVLVLGGSLGALALNRTVPEALARLPAQGRPLVRHQAGERTLDQARAAYASAGVKPELLPFIKDMAEAYGWADLVVCRAGALTVAELAAAGLGAILVPYPHAVDDHQSANGRYLTEAGAAVMIPESELDARRLATELKSIDRARALEMAEAARRRALPDATETVARICLGQARTGKARGGAK</sequence>
<evidence type="ECO:0000259" key="12">
    <source>
        <dbReference type="Pfam" id="PF03033"/>
    </source>
</evidence>
<dbReference type="GO" id="GO:0005975">
    <property type="term" value="P:carbohydrate metabolic process"/>
    <property type="evidence" value="ECO:0007669"/>
    <property type="project" value="InterPro"/>
</dbReference>
<dbReference type="eggNOG" id="COG0707">
    <property type="taxonomic scope" value="Bacteria"/>
</dbReference>
<gene>
    <name evidence="10" type="primary">murG</name>
    <name evidence="14" type="ordered locus">Tgr7_0769</name>
</gene>
<dbReference type="InterPro" id="IPR004276">
    <property type="entry name" value="GlycoTrans_28_N"/>
</dbReference>
<dbReference type="GO" id="GO:0009252">
    <property type="term" value="P:peptidoglycan biosynthetic process"/>
    <property type="evidence" value="ECO:0007669"/>
    <property type="project" value="UniProtKB-UniRule"/>
</dbReference>
<dbReference type="InterPro" id="IPR007235">
    <property type="entry name" value="Glyco_trans_28_C"/>
</dbReference>
<dbReference type="OrthoDB" id="9808936at2"/>
<dbReference type="UniPathway" id="UPA00219"/>
<keyword evidence="3 10" id="KW-0328">Glycosyltransferase</keyword>
<evidence type="ECO:0000313" key="14">
    <source>
        <dbReference type="EMBL" id="ACL71861.1"/>
    </source>
</evidence>
<dbReference type="Pfam" id="PF04101">
    <property type="entry name" value="Glyco_tran_28_C"/>
    <property type="match status" value="1"/>
</dbReference>
<reference evidence="14 15" key="1">
    <citation type="journal article" date="2011" name="Stand. Genomic Sci.">
        <title>Complete genome sequence of 'Thioalkalivibrio sulfidophilus' HL-EbGr7.</title>
        <authorList>
            <person name="Muyzer G."/>
            <person name="Sorokin D.Y."/>
            <person name="Mavromatis K."/>
            <person name="Lapidus A."/>
            <person name="Clum A."/>
            <person name="Ivanova N."/>
            <person name="Pati A."/>
            <person name="d'Haeseleer P."/>
            <person name="Woyke T."/>
            <person name="Kyrpides N.C."/>
        </authorList>
    </citation>
    <scope>NUCLEOTIDE SEQUENCE [LARGE SCALE GENOMIC DNA]</scope>
    <source>
        <strain evidence="14 15">HL-EbGR7</strain>
    </source>
</reference>
<keyword evidence="5 10" id="KW-0133">Cell shape</keyword>
<dbReference type="Pfam" id="PF03033">
    <property type="entry name" value="Glyco_transf_28"/>
    <property type="match status" value="1"/>
</dbReference>
<dbReference type="Gene3D" id="3.40.50.2000">
    <property type="entry name" value="Glycogen Phosphorylase B"/>
    <property type="match status" value="2"/>
</dbReference>
<dbReference type="GO" id="GO:0050511">
    <property type="term" value="F:undecaprenyldiphospho-muramoylpentapeptide beta-N-acetylglucosaminyltransferase activity"/>
    <property type="evidence" value="ECO:0007669"/>
    <property type="project" value="UniProtKB-UniRule"/>
</dbReference>